<sequence length="42" mass="5148">MNVIDLFWRRVDSLEKQIEKTSDVLWKAMWKDKLIELMKNVP</sequence>
<name>A0A382K4U1_9ZZZZ</name>
<gene>
    <name evidence="1" type="ORF">METZ01_LOCUS271699</name>
</gene>
<organism evidence="1">
    <name type="scientific">marine metagenome</name>
    <dbReference type="NCBI Taxonomy" id="408172"/>
    <lineage>
        <taxon>unclassified sequences</taxon>
        <taxon>metagenomes</taxon>
        <taxon>ecological metagenomes</taxon>
    </lineage>
</organism>
<proteinExistence type="predicted"/>
<accession>A0A382K4U1</accession>
<protein>
    <submittedName>
        <fullName evidence="1">Uncharacterized protein</fullName>
    </submittedName>
</protein>
<reference evidence="1" key="1">
    <citation type="submission" date="2018-05" db="EMBL/GenBank/DDBJ databases">
        <authorList>
            <person name="Lanie J.A."/>
            <person name="Ng W.-L."/>
            <person name="Kazmierczak K.M."/>
            <person name="Andrzejewski T.M."/>
            <person name="Davidsen T.M."/>
            <person name="Wayne K.J."/>
            <person name="Tettelin H."/>
            <person name="Glass J.I."/>
            <person name="Rusch D."/>
            <person name="Podicherti R."/>
            <person name="Tsui H.-C.T."/>
            <person name="Winkler M.E."/>
        </authorList>
    </citation>
    <scope>NUCLEOTIDE SEQUENCE</scope>
</reference>
<evidence type="ECO:0000313" key="1">
    <source>
        <dbReference type="EMBL" id="SVC18845.1"/>
    </source>
</evidence>
<feature type="non-terminal residue" evidence="1">
    <location>
        <position position="42"/>
    </location>
</feature>
<dbReference type="EMBL" id="UINC01078099">
    <property type="protein sequence ID" value="SVC18845.1"/>
    <property type="molecule type" value="Genomic_DNA"/>
</dbReference>
<dbReference type="AlphaFoldDB" id="A0A382K4U1"/>